<dbReference type="Proteomes" id="UP000027265">
    <property type="component" value="Unassembled WGS sequence"/>
</dbReference>
<name>A0A067PA76_9AGAM</name>
<reference evidence="2" key="1">
    <citation type="journal article" date="2014" name="Proc. Natl. Acad. Sci. U.S.A.">
        <title>Extensive sampling of basidiomycete genomes demonstrates inadequacy of the white-rot/brown-rot paradigm for wood decay fungi.</title>
        <authorList>
            <person name="Riley R."/>
            <person name="Salamov A.A."/>
            <person name="Brown D.W."/>
            <person name="Nagy L.G."/>
            <person name="Floudas D."/>
            <person name="Held B.W."/>
            <person name="Levasseur A."/>
            <person name="Lombard V."/>
            <person name="Morin E."/>
            <person name="Otillar R."/>
            <person name="Lindquist E.A."/>
            <person name="Sun H."/>
            <person name="LaButti K.M."/>
            <person name="Schmutz J."/>
            <person name="Jabbour D."/>
            <person name="Luo H."/>
            <person name="Baker S.E."/>
            <person name="Pisabarro A.G."/>
            <person name="Walton J.D."/>
            <person name="Blanchette R.A."/>
            <person name="Henrissat B."/>
            <person name="Martin F."/>
            <person name="Cullen D."/>
            <person name="Hibbett D.S."/>
            <person name="Grigoriev I.V."/>
        </authorList>
    </citation>
    <scope>NUCLEOTIDE SEQUENCE [LARGE SCALE GENOMIC DNA]</scope>
    <source>
        <strain evidence="2">MUCL 33604</strain>
    </source>
</reference>
<dbReference type="AlphaFoldDB" id="A0A067PA76"/>
<gene>
    <name evidence="1" type="ORF">JAAARDRAFT_139876</name>
</gene>
<evidence type="ECO:0000313" key="2">
    <source>
        <dbReference type="Proteomes" id="UP000027265"/>
    </source>
</evidence>
<dbReference type="InParanoid" id="A0A067PA76"/>
<dbReference type="HOGENOM" id="CLU_2391911_0_0_1"/>
<feature type="non-terminal residue" evidence="1">
    <location>
        <position position="1"/>
    </location>
</feature>
<proteinExistence type="predicted"/>
<keyword evidence="2" id="KW-1185">Reference proteome</keyword>
<dbReference type="OrthoDB" id="3242924at2759"/>
<accession>A0A067PA76</accession>
<sequence length="94" mass="10549">YGREVRTVFYRQLECILVCALPNERFWGKVGGKTLLLALIHPCNTQGRDATKGIVMYSQTTAPIVTDLRVICAVVGRLRTRNRWGIVDRSQTGA</sequence>
<dbReference type="EMBL" id="KL197746">
    <property type="protein sequence ID" value="KDQ51674.1"/>
    <property type="molecule type" value="Genomic_DNA"/>
</dbReference>
<protein>
    <submittedName>
        <fullName evidence="1">Uncharacterized protein</fullName>
    </submittedName>
</protein>
<evidence type="ECO:0000313" key="1">
    <source>
        <dbReference type="EMBL" id="KDQ51674.1"/>
    </source>
</evidence>
<dbReference type="STRING" id="933084.A0A067PA76"/>
<organism evidence="1 2">
    <name type="scientific">Jaapia argillacea MUCL 33604</name>
    <dbReference type="NCBI Taxonomy" id="933084"/>
    <lineage>
        <taxon>Eukaryota</taxon>
        <taxon>Fungi</taxon>
        <taxon>Dikarya</taxon>
        <taxon>Basidiomycota</taxon>
        <taxon>Agaricomycotina</taxon>
        <taxon>Agaricomycetes</taxon>
        <taxon>Agaricomycetidae</taxon>
        <taxon>Jaapiales</taxon>
        <taxon>Jaapiaceae</taxon>
        <taxon>Jaapia</taxon>
    </lineage>
</organism>